<evidence type="ECO:0000313" key="2">
    <source>
        <dbReference type="EMBL" id="KAF5390777.1"/>
    </source>
</evidence>
<accession>A0A8H5HWD0</accession>
<reference evidence="2 3" key="1">
    <citation type="journal article" date="2020" name="ISME J.">
        <title>Uncovering the hidden diversity of litter-decomposition mechanisms in mushroom-forming fungi.</title>
        <authorList>
            <person name="Floudas D."/>
            <person name="Bentzer J."/>
            <person name="Ahren D."/>
            <person name="Johansson T."/>
            <person name="Persson P."/>
            <person name="Tunlid A."/>
        </authorList>
    </citation>
    <scope>NUCLEOTIDE SEQUENCE [LARGE SCALE GENOMIC DNA]</scope>
    <source>
        <strain evidence="2 3">CBS 406.79</strain>
    </source>
</reference>
<gene>
    <name evidence="2" type="ORF">D9757_004483</name>
</gene>
<evidence type="ECO:0000313" key="3">
    <source>
        <dbReference type="Proteomes" id="UP000518752"/>
    </source>
</evidence>
<sequence>MRVLVPVTFCSNKTEKAVDAELRRSTYGICMFRLGVGGHHFKFKKVGSLGSRIMSDNRVQQITAVFVLLIQSWQIPTGAYAGLSGLDSLAQLMCTLVDQTVGIFLFCGLFTLCFFPGSERIGLSRMNMIHTTRPAEMLKFTLIPYRARWRDVGNLGSRSGYFTVESTNGSQQLDTTIAPK</sequence>
<dbReference type="EMBL" id="JAACJN010000013">
    <property type="protein sequence ID" value="KAF5390777.1"/>
    <property type="molecule type" value="Genomic_DNA"/>
</dbReference>
<protein>
    <submittedName>
        <fullName evidence="2">Uncharacterized protein</fullName>
    </submittedName>
</protein>
<proteinExistence type="predicted"/>
<evidence type="ECO:0000256" key="1">
    <source>
        <dbReference type="SAM" id="Phobius"/>
    </source>
</evidence>
<dbReference type="OrthoDB" id="2854992at2759"/>
<dbReference type="Proteomes" id="UP000518752">
    <property type="component" value="Unassembled WGS sequence"/>
</dbReference>
<name>A0A8H5HWD0_9AGAR</name>
<feature type="transmembrane region" description="Helical" evidence="1">
    <location>
        <begin position="62"/>
        <end position="83"/>
    </location>
</feature>
<feature type="transmembrane region" description="Helical" evidence="1">
    <location>
        <begin position="89"/>
        <end position="115"/>
    </location>
</feature>
<keyword evidence="1" id="KW-1133">Transmembrane helix</keyword>
<keyword evidence="1" id="KW-0472">Membrane</keyword>
<keyword evidence="3" id="KW-1185">Reference proteome</keyword>
<comment type="caution">
    <text evidence="2">The sequence shown here is derived from an EMBL/GenBank/DDBJ whole genome shotgun (WGS) entry which is preliminary data.</text>
</comment>
<dbReference type="AlphaFoldDB" id="A0A8H5HWD0"/>
<keyword evidence="1" id="KW-0812">Transmembrane</keyword>
<organism evidence="2 3">
    <name type="scientific">Collybiopsis confluens</name>
    <dbReference type="NCBI Taxonomy" id="2823264"/>
    <lineage>
        <taxon>Eukaryota</taxon>
        <taxon>Fungi</taxon>
        <taxon>Dikarya</taxon>
        <taxon>Basidiomycota</taxon>
        <taxon>Agaricomycotina</taxon>
        <taxon>Agaricomycetes</taxon>
        <taxon>Agaricomycetidae</taxon>
        <taxon>Agaricales</taxon>
        <taxon>Marasmiineae</taxon>
        <taxon>Omphalotaceae</taxon>
        <taxon>Collybiopsis</taxon>
    </lineage>
</organism>